<dbReference type="EMBL" id="BK032734">
    <property type="protein sequence ID" value="DAF57584.1"/>
    <property type="molecule type" value="Genomic_DNA"/>
</dbReference>
<evidence type="ECO:0000313" key="1">
    <source>
        <dbReference type="EMBL" id="DAF57584.1"/>
    </source>
</evidence>
<protein>
    <submittedName>
        <fullName evidence="1">Uncharacterized protein</fullName>
    </submittedName>
</protein>
<accession>A0A8S5T396</accession>
<proteinExistence type="predicted"/>
<organism evidence="1">
    <name type="scientific">Myoviridae sp. ctqfO1</name>
    <dbReference type="NCBI Taxonomy" id="2827710"/>
    <lineage>
        <taxon>Viruses</taxon>
        <taxon>Duplodnaviria</taxon>
        <taxon>Heunggongvirae</taxon>
        <taxon>Uroviricota</taxon>
        <taxon>Caudoviricetes</taxon>
    </lineage>
</organism>
<name>A0A8S5T396_9CAUD</name>
<sequence length="128" mass="14323">MSIGGVIFKNLKEIVDLVLKGLIRIVLKNDVIVLVDKLFQVDTVNVSERDLCYCSRVRANCYVNKVGLKRTPARIVTVACMGTRVPVHDRVINVCELLNRHCSSSYYNCYVRLMGSCARELLCKSGGV</sequence>
<reference evidence="1" key="1">
    <citation type="journal article" date="2021" name="Proc. Natl. Acad. Sci. U.S.A.">
        <title>A Catalog of Tens of Thousands of Viruses from Human Metagenomes Reveals Hidden Associations with Chronic Diseases.</title>
        <authorList>
            <person name="Tisza M.J."/>
            <person name="Buck C.B."/>
        </authorList>
    </citation>
    <scope>NUCLEOTIDE SEQUENCE</scope>
    <source>
        <strain evidence="1">CtqfO1</strain>
    </source>
</reference>